<evidence type="ECO:0000256" key="3">
    <source>
        <dbReference type="ARBA" id="ARBA00001941"/>
    </source>
</evidence>
<feature type="binding site" evidence="15">
    <location>
        <position position="353"/>
    </location>
    <ligand>
        <name>substrate</name>
    </ligand>
</feature>
<evidence type="ECO:0000313" key="21">
    <source>
        <dbReference type="Proteomes" id="UP000006250"/>
    </source>
</evidence>
<evidence type="ECO:0000256" key="6">
    <source>
        <dbReference type="ARBA" id="ARBA00013152"/>
    </source>
</evidence>
<dbReference type="Gene3D" id="3.40.50.920">
    <property type="match status" value="1"/>
</dbReference>
<keyword evidence="9" id="KW-0106">Calcium</keyword>
<comment type="similarity">
    <text evidence="4">Belongs to the transketolase family.</text>
</comment>
<feature type="active site" description="Proton donor" evidence="14">
    <location>
        <position position="409"/>
    </location>
</feature>
<keyword evidence="7" id="KW-0808">Transferase</keyword>
<protein>
    <recommendedName>
        <fullName evidence="6 13">Transketolase</fullName>
        <ecNumber evidence="6 13">2.2.1.1</ecNumber>
    </recommendedName>
</protein>
<dbReference type="PROSITE" id="PS00802">
    <property type="entry name" value="TRANSKETOLASE_2"/>
    <property type="match status" value="1"/>
</dbReference>
<dbReference type="GO" id="GO:0006098">
    <property type="term" value="P:pentose-phosphate shunt"/>
    <property type="evidence" value="ECO:0007669"/>
    <property type="project" value="TreeGrafter"/>
</dbReference>
<dbReference type="FunFam" id="3.40.50.920:FF:000003">
    <property type="entry name" value="Transketolase"/>
    <property type="match status" value="1"/>
</dbReference>
<name>E1K0X8_SOLFR</name>
<dbReference type="GO" id="GO:0005829">
    <property type="term" value="C:cytosol"/>
    <property type="evidence" value="ECO:0007669"/>
    <property type="project" value="TreeGrafter"/>
</dbReference>
<evidence type="ECO:0000256" key="7">
    <source>
        <dbReference type="ARBA" id="ARBA00022679"/>
    </source>
</evidence>
<feature type="binding site" evidence="15">
    <location>
        <position position="261"/>
    </location>
    <ligand>
        <name>substrate</name>
    </ligand>
</feature>
<comment type="subunit">
    <text evidence="5">Homodimer.</text>
</comment>
<feature type="site" description="Important for catalytic activity" evidence="18">
    <location>
        <position position="31"/>
    </location>
</feature>
<dbReference type="SMART" id="SM00861">
    <property type="entry name" value="Transket_pyr"/>
    <property type="match status" value="1"/>
</dbReference>
<comment type="cofactor">
    <cofactor evidence="3">
        <name>Co(2+)</name>
        <dbReference type="ChEBI" id="CHEBI:48828"/>
    </cofactor>
</comment>
<dbReference type="InterPro" id="IPR029061">
    <property type="entry name" value="THDP-binding"/>
</dbReference>
<feature type="binding site" evidence="15">
    <location>
        <position position="518"/>
    </location>
    <ligand>
        <name>substrate</name>
    </ligand>
</feature>
<feature type="binding site" evidence="16">
    <location>
        <position position="71"/>
    </location>
    <ligand>
        <name>thiamine diphosphate</name>
        <dbReference type="ChEBI" id="CHEBI:58937"/>
    </ligand>
</feature>
<evidence type="ECO:0000313" key="20">
    <source>
        <dbReference type="EMBL" id="EFL49743.1"/>
    </source>
</evidence>
<dbReference type="InterPro" id="IPR005475">
    <property type="entry name" value="Transketolase-like_Pyr-bd"/>
</dbReference>
<feature type="binding site" evidence="16">
    <location>
        <begin position="118"/>
        <end position="120"/>
    </location>
    <ligand>
        <name>thiamine diphosphate</name>
        <dbReference type="ChEBI" id="CHEBI:58937"/>
    </ligand>
</feature>
<dbReference type="AlphaFoldDB" id="E1K0X8"/>
<reference evidence="20 21" key="1">
    <citation type="submission" date="2010-08" db="EMBL/GenBank/DDBJ databases">
        <title>The draft genome of Desulfovibrio fructosovorans JJ.</title>
        <authorList>
            <consortium name="US DOE Joint Genome Institute (JGI-PGF)"/>
            <person name="Lucas S."/>
            <person name="Copeland A."/>
            <person name="Lapidus A."/>
            <person name="Cheng J.-F."/>
            <person name="Bruce D."/>
            <person name="Goodwin L."/>
            <person name="Pitluck S."/>
            <person name="Land M.L."/>
            <person name="Hauser L."/>
            <person name="Chang Y.-J."/>
            <person name="Jeffries C."/>
            <person name="Wall J.D."/>
            <person name="Stahl D.A."/>
            <person name="Arkin A.P."/>
            <person name="Dehal P."/>
            <person name="Stolyar S.M."/>
            <person name="Hazen T.C."/>
            <person name="Woyke T.J."/>
        </authorList>
    </citation>
    <scope>NUCLEOTIDE SEQUENCE [LARGE SCALE GENOMIC DNA]</scope>
    <source>
        <strain evidence="20 21">JJ</strain>
    </source>
</reference>
<evidence type="ECO:0000256" key="8">
    <source>
        <dbReference type="ARBA" id="ARBA00022723"/>
    </source>
</evidence>
<dbReference type="CDD" id="cd07033">
    <property type="entry name" value="TPP_PYR_DXS_TK_like"/>
    <property type="match status" value="1"/>
</dbReference>
<sequence>MTANASAIDIKAVRAIKGLIMDATRKASSGHPGGAMSSADMAYVLFKDYLRFDPADPKWFDRDRFVLSAGHESMLQYALLYLRGVLTMEDLMHFRQFHSKTPGHPENFDTPGVECTTGPLGQGFSMSVGMAVAEEMLRQRLGEDIVSHYTYVLSSDGDVQTPVFQGSAALAGLWGLGRLIVLFDKNSVQLASPTSVCDDTDHKKLFEALGWHVVEINGHDHAAIRQALDAARAETQKPSIIIGHTIIAKGSFSMEGKSASHGAPFSDKEIEETKKLLELPVDKTFYMPEDAAAHFRARFPELETAAKNWNKALEDRLNSDPVFEDLWRQIKRAPGNRDLAWPVFEPSKAVATRSAWGACLGGLIDQMPLLVGGSADLDPSNQTEKFRDITGIFGKANRKGRALCFGVREFPMTAIVNGISLHGALTPFSATFLIFSDYARNALRMAALQRTPALHVYTHDSFYVGEDGPTHEPIEQISSLRLIPNMLVMRPADANETAACLDAALSQTSRPTCLLLTRQNLPILDPAAYPALKDGVKHGGYVLAEAASGKPDMILMASGSEVSLAIAAAKLLPEISIRIVSMPCMELFNEQPEDYKNAVLPPDVPFRYATEAGRPELWCQYTGRLDRVHGISHFGASAPAGKLAEAYGFTPEHLAAKIKAAYAAK</sequence>
<dbReference type="STRING" id="596151.DesfrDRAFT_3528"/>
<evidence type="ECO:0000256" key="17">
    <source>
        <dbReference type="PIRSR" id="PIRSR605478-4"/>
    </source>
</evidence>
<evidence type="ECO:0000256" key="10">
    <source>
        <dbReference type="ARBA" id="ARBA00022842"/>
    </source>
</evidence>
<comment type="cofactor">
    <cofactor evidence="17">
        <name>Mg(2+)</name>
        <dbReference type="ChEBI" id="CHEBI:18420"/>
    </cofactor>
    <text evidence="17">Binds 1 Mg(2+) ion per subunit. Can also utilize other divalent metal cations, such as Ca(2+), Mn(2+) and Co(2+).</text>
</comment>
<evidence type="ECO:0000256" key="4">
    <source>
        <dbReference type="ARBA" id="ARBA00007131"/>
    </source>
</evidence>
<comment type="cofactor">
    <cofactor evidence="1">
        <name>Ca(2+)</name>
        <dbReference type="ChEBI" id="CHEBI:29108"/>
    </cofactor>
</comment>
<dbReference type="RefSeq" id="WP_005996121.1">
    <property type="nucleotide sequence ID" value="NZ_AECZ01000034.1"/>
</dbReference>
<feature type="binding site" evidence="15">
    <location>
        <position position="380"/>
    </location>
    <ligand>
        <name>substrate</name>
    </ligand>
</feature>
<dbReference type="PANTHER" id="PTHR43522:SF2">
    <property type="entry name" value="TRANSKETOLASE 1-RELATED"/>
    <property type="match status" value="1"/>
</dbReference>
<feature type="domain" description="Transketolase-like pyrimidine-binding" evidence="19">
    <location>
        <begin position="350"/>
        <end position="523"/>
    </location>
</feature>
<feature type="binding site" evidence="17">
    <location>
        <position position="188"/>
    </location>
    <ligand>
        <name>Mg(2+)</name>
        <dbReference type="ChEBI" id="CHEBI:18420"/>
    </ligand>
</feature>
<evidence type="ECO:0000259" key="19">
    <source>
        <dbReference type="SMART" id="SM00861"/>
    </source>
</evidence>
<evidence type="ECO:0000256" key="2">
    <source>
        <dbReference type="ARBA" id="ARBA00001936"/>
    </source>
</evidence>
<dbReference type="PANTHER" id="PTHR43522">
    <property type="entry name" value="TRANSKETOLASE"/>
    <property type="match status" value="1"/>
</dbReference>
<dbReference type="EC" id="2.2.1.1" evidence="6 13"/>
<dbReference type="InterPro" id="IPR009014">
    <property type="entry name" value="Transketo_C/PFOR_II"/>
</dbReference>
<comment type="cofactor">
    <cofactor evidence="2">
        <name>Mn(2+)</name>
        <dbReference type="ChEBI" id="CHEBI:29035"/>
    </cofactor>
</comment>
<dbReference type="EMBL" id="AECZ01000034">
    <property type="protein sequence ID" value="EFL49743.1"/>
    <property type="molecule type" value="Genomic_DNA"/>
</dbReference>
<dbReference type="Proteomes" id="UP000006250">
    <property type="component" value="Unassembled WGS sequence"/>
</dbReference>
<comment type="cofactor">
    <cofactor evidence="16">
        <name>thiamine diphosphate</name>
        <dbReference type="ChEBI" id="CHEBI:58937"/>
    </cofactor>
    <text evidence="16">Binds 1 thiamine pyrophosphate per subunit. During the reaction, the substrate forms a covalent intermediate with the cofactor.</text>
</comment>
<keyword evidence="10 17" id="KW-0460">Magnesium</keyword>
<keyword evidence="21" id="KW-1185">Reference proteome</keyword>
<feature type="binding site" evidence="17">
    <location>
        <position position="186"/>
    </location>
    <ligand>
        <name>Mg(2+)</name>
        <dbReference type="ChEBI" id="CHEBI:18420"/>
    </ligand>
</feature>
<dbReference type="CDD" id="cd02012">
    <property type="entry name" value="TPP_TK"/>
    <property type="match status" value="1"/>
</dbReference>
<organism evidence="20 21">
    <name type="scientific">Solidesulfovibrio fructosivorans JJ]</name>
    <dbReference type="NCBI Taxonomy" id="596151"/>
    <lineage>
        <taxon>Bacteria</taxon>
        <taxon>Pseudomonadati</taxon>
        <taxon>Thermodesulfobacteriota</taxon>
        <taxon>Desulfovibrionia</taxon>
        <taxon>Desulfovibrionales</taxon>
        <taxon>Desulfovibrionaceae</taxon>
        <taxon>Solidesulfovibrio</taxon>
    </lineage>
</organism>
<evidence type="ECO:0000256" key="14">
    <source>
        <dbReference type="PIRSR" id="PIRSR605478-1"/>
    </source>
</evidence>
<feature type="binding site" evidence="16">
    <location>
        <position position="186"/>
    </location>
    <ligand>
        <name>thiamine diphosphate</name>
        <dbReference type="ChEBI" id="CHEBI:58937"/>
    </ligand>
</feature>
<dbReference type="GO" id="GO:0046872">
    <property type="term" value="F:metal ion binding"/>
    <property type="evidence" value="ECO:0007669"/>
    <property type="project" value="UniProtKB-KW"/>
</dbReference>
<evidence type="ECO:0000256" key="13">
    <source>
        <dbReference type="NCBIfam" id="TIGR00232"/>
    </source>
</evidence>
<dbReference type="OrthoDB" id="8732661at2"/>
<dbReference type="FunFam" id="3.40.50.970:FF:000045">
    <property type="entry name" value="Transketolase"/>
    <property type="match status" value="1"/>
</dbReference>
<feature type="binding site" evidence="15">
    <location>
        <position position="467"/>
    </location>
    <ligand>
        <name>substrate</name>
    </ligand>
</feature>
<evidence type="ECO:0000256" key="11">
    <source>
        <dbReference type="ARBA" id="ARBA00023052"/>
    </source>
</evidence>
<dbReference type="Pfam" id="PF22613">
    <property type="entry name" value="Transketolase_C_1"/>
    <property type="match status" value="1"/>
</dbReference>
<feature type="binding site" evidence="16">
    <location>
        <position position="435"/>
    </location>
    <ligand>
        <name>thiamine diphosphate</name>
        <dbReference type="ChEBI" id="CHEBI:58937"/>
    </ligand>
</feature>
<dbReference type="GO" id="GO:0004802">
    <property type="term" value="F:transketolase activity"/>
    <property type="evidence" value="ECO:0007669"/>
    <property type="project" value="UniProtKB-UniRule"/>
</dbReference>
<evidence type="ECO:0000256" key="18">
    <source>
        <dbReference type="PIRSR" id="PIRSR605478-5"/>
    </source>
</evidence>
<evidence type="ECO:0000256" key="15">
    <source>
        <dbReference type="PIRSR" id="PIRSR605478-2"/>
    </source>
</evidence>
<feature type="binding site" evidence="15">
    <location>
        <position position="459"/>
    </location>
    <ligand>
        <name>substrate</name>
    </ligand>
</feature>
<dbReference type="Pfam" id="PF02779">
    <property type="entry name" value="Transket_pyr"/>
    <property type="match status" value="1"/>
</dbReference>
<dbReference type="InterPro" id="IPR005478">
    <property type="entry name" value="Transketolase_bac-like"/>
</dbReference>
<evidence type="ECO:0000256" key="9">
    <source>
        <dbReference type="ARBA" id="ARBA00022837"/>
    </source>
</evidence>
<dbReference type="Pfam" id="PF00456">
    <property type="entry name" value="Transketolase_N"/>
    <property type="match status" value="1"/>
</dbReference>
<accession>E1K0X8</accession>
<evidence type="ECO:0000256" key="12">
    <source>
        <dbReference type="ARBA" id="ARBA00049473"/>
    </source>
</evidence>
<dbReference type="InterPro" id="IPR020826">
    <property type="entry name" value="Transketolase_BS"/>
</dbReference>
<gene>
    <name evidence="20" type="ORF">DesfrDRAFT_3528</name>
</gene>
<dbReference type="InterPro" id="IPR055152">
    <property type="entry name" value="Transketolase-like_C_2"/>
</dbReference>
<dbReference type="InterPro" id="IPR033247">
    <property type="entry name" value="Transketolase_fam"/>
</dbReference>
<dbReference type="eggNOG" id="COG0021">
    <property type="taxonomic scope" value="Bacteria"/>
</dbReference>
<dbReference type="SUPFAM" id="SSF52518">
    <property type="entry name" value="Thiamin diphosphate-binding fold (THDP-binding)"/>
    <property type="match status" value="2"/>
</dbReference>
<evidence type="ECO:0000256" key="16">
    <source>
        <dbReference type="PIRSR" id="PIRSR605478-3"/>
    </source>
</evidence>
<keyword evidence="8 17" id="KW-0479">Metal-binding</keyword>
<keyword evidence="11 16" id="KW-0786">Thiamine pyrophosphate</keyword>
<feature type="binding site" evidence="16">
    <location>
        <position position="261"/>
    </location>
    <ligand>
        <name>thiamine diphosphate</name>
        <dbReference type="ChEBI" id="CHEBI:58937"/>
    </ligand>
</feature>
<comment type="catalytic activity">
    <reaction evidence="12">
        <text>D-sedoheptulose 7-phosphate + D-glyceraldehyde 3-phosphate = aldehydo-D-ribose 5-phosphate + D-xylulose 5-phosphate</text>
        <dbReference type="Rhea" id="RHEA:10508"/>
        <dbReference type="ChEBI" id="CHEBI:57483"/>
        <dbReference type="ChEBI" id="CHEBI:57737"/>
        <dbReference type="ChEBI" id="CHEBI:58273"/>
        <dbReference type="ChEBI" id="CHEBI:59776"/>
        <dbReference type="EC" id="2.2.1.1"/>
    </reaction>
</comment>
<feature type="site" description="Important for catalytic activity" evidence="18">
    <location>
        <position position="261"/>
    </location>
</feature>
<evidence type="ECO:0000256" key="5">
    <source>
        <dbReference type="ARBA" id="ARBA00011738"/>
    </source>
</evidence>
<comment type="caution">
    <text evidence="20">The sequence shown here is derived from an EMBL/GenBank/DDBJ whole genome shotgun (WGS) entry which is preliminary data.</text>
</comment>
<feature type="binding site" evidence="17">
    <location>
        <position position="156"/>
    </location>
    <ligand>
        <name>Mg(2+)</name>
        <dbReference type="ChEBI" id="CHEBI:18420"/>
    </ligand>
</feature>
<feature type="binding site" evidence="15">
    <location>
        <position position="471"/>
    </location>
    <ligand>
        <name>substrate</name>
    </ligand>
</feature>
<dbReference type="SUPFAM" id="SSF52922">
    <property type="entry name" value="TK C-terminal domain-like"/>
    <property type="match status" value="1"/>
</dbReference>
<dbReference type="NCBIfam" id="TIGR00232">
    <property type="entry name" value="tktlase_bact"/>
    <property type="match status" value="1"/>
</dbReference>
<feature type="binding site" evidence="15">
    <location>
        <position position="31"/>
    </location>
    <ligand>
        <name>substrate</name>
    </ligand>
</feature>
<dbReference type="Gene3D" id="3.40.50.970">
    <property type="match status" value="2"/>
</dbReference>
<evidence type="ECO:0000256" key="1">
    <source>
        <dbReference type="ARBA" id="ARBA00001913"/>
    </source>
</evidence>
<dbReference type="InterPro" id="IPR005474">
    <property type="entry name" value="Transketolase_N"/>
</dbReference>
<feature type="binding site" evidence="16">
    <location>
        <position position="157"/>
    </location>
    <ligand>
        <name>thiamine diphosphate</name>
        <dbReference type="ChEBI" id="CHEBI:58937"/>
    </ligand>
</feature>
<proteinExistence type="inferred from homology"/>